<evidence type="ECO:0000256" key="3">
    <source>
        <dbReference type="ARBA" id="ARBA00022755"/>
    </source>
</evidence>
<organism evidence="5 6">
    <name type="scientific">Lentilactobacillus parabuchneri</name>
    <dbReference type="NCBI Taxonomy" id="152331"/>
    <lineage>
        <taxon>Bacteria</taxon>
        <taxon>Bacillati</taxon>
        <taxon>Bacillota</taxon>
        <taxon>Bacilli</taxon>
        <taxon>Lactobacillales</taxon>
        <taxon>Lactobacillaceae</taxon>
        <taxon>Lentilactobacillus</taxon>
    </lineage>
</organism>
<dbReference type="SUPFAM" id="SSF82697">
    <property type="entry name" value="PurS-like"/>
    <property type="match status" value="1"/>
</dbReference>
<keyword evidence="4" id="KW-0067">ATP-binding</keyword>
<reference evidence="5 6" key="1">
    <citation type="submission" date="2019-11" db="EMBL/GenBank/DDBJ databases">
        <title>Draft Genome Sequence of Plant Growth-Promoting Rhizosphere-Associated Bacteria.</title>
        <authorList>
            <person name="Vasilyev I.Y."/>
            <person name="Radchenko V."/>
            <person name="Ilnitskaya E.V."/>
        </authorList>
    </citation>
    <scope>NUCLEOTIDE SEQUENCE [LARGE SCALE GENOMIC DNA]</scope>
    <source>
        <strain evidence="5 6">VRA_07sq_f</strain>
    </source>
</reference>
<sequence length="29" mass="3461">EINEICDKLLANYNMENYHYEIVETEAAQ</sequence>
<dbReference type="EMBL" id="WKKY01000489">
    <property type="protein sequence ID" value="MSE21575.1"/>
    <property type="molecule type" value="Genomic_DNA"/>
</dbReference>
<evidence type="ECO:0000313" key="5">
    <source>
        <dbReference type="EMBL" id="MSE21575.1"/>
    </source>
</evidence>
<name>A0A844EGG2_9LACO</name>
<dbReference type="AlphaFoldDB" id="A0A844EGG2"/>
<dbReference type="GO" id="GO:0005524">
    <property type="term" value="F:ATP binding"/>
    <property type="evidence" value="ECO:0007669"/>
    <property type="project" value="UniProtKB-KW"/>
</dbReference>
<keyword evidence="1" id="KW-0436">Ligase</keyword>
<dbReference type="Proteomes" id="UP000491237">
    <property type="component" value="Unassembled WGS sequence"/>
</dbReference>
<comment type="caution">
    <text evidence="5">The sequence shown here is derived from an EMBL/GenBank/DDBJ whole genome shotgun (WGS) entry which is preliminary data.</text>
</comment>
<keyword evidence="3" id="KW-0658">Purine biosynthesis</keyword>
<accession>A0A844EGG2</accession>
<evidence type="ECO:0000256" key="2">
    <source>
        <dbReference type="ARBA" id="ARBA00022741"/>
    </source>
</evidence>
<dbReference type="InterPro" id="IPR036604">
    <property type="entry name" value="PurS-like_sf"/>
</dbReference>
<feature type="non-terminal residue" evidence="5">
    <location>
        <position position="1"/>
    </location>
</feature>
<protein>
    <submittedName>
        <fullName evidence="5">Phosphoribosylformylglycinamidine synthase</fullName>
    </submittedName>
</protein>
<keyword evidence="2" id="KW-0547">Nucleotide-binding</keyword>
<evidence type="ECO:0000256" key="1">
    <source>
        <dbReference type="ARBA" id="ARBA00022598"/>
    </source>
</evidence>
<dbReference type="Gene3D" id="3.30.1280.10">
    <property type="entry name" value="Phosphoribosylformylglycinamidine synthase subunit PurS"/>
    <property type="match status" value="1"/>
</dbReference>
<proteinExistence type="predicted"/>
<dbReference type="Pfam" id="PF02700">
    <property type="entry name" value="PurS"/>
    <property type="match status" value="1"/>
</dbReference>
<gene>
    <name evidence="5" type="ORF">GKC44_10090</name>
</gene>
<dbReference type="GO" id="GO:0016874">
    <property type="term" value="F:ligase activity"/>
    <property type="evidence" value="ECO:0007669"/>
    <property type="project" value="UniProtKB-KW"/>
</dbReference>
<evidence type="ECO:0000313" key="6">
    <source>
        <dbReference type="Proteomes" id="UP000491237"/>
    </source>
</evidence>
<dbReference type="GO" id="GO:0006164">
    <property type="term" value="P:purine nucleotide biosynthetic process"/>
    <property type="evidence" value="ECO:0007669"/>
    <property type="project" value="UniProtKB-KW"/>
</dbReference>
<dbReference type="InterPro" id="IPR003850">
    <property type="entry name" value="PurS"/>
</dbReference>
<evidence type="ECO:0000256" key="4">
    <source>
        <dbReference type="ARBA" id="ARBA00022840"/>
    </source>
</evidence>